<dbReference type="SUPFAM" id="SSF52402">
    <property type="entry name" value="Adenine nucleotide alpha hydrolases-like"/>
    <property type="match status" value="1"/>
</dbReference>
<reference evidence="3 6" key="2">
    <citation type="submission" date="2024-10" db="EMBL/GenBank/DDBJ databases">
        <title>Draft genome assembly of a novel steroid transforming actinomycete isolated from African clawed frog Xenopus laevis.</title>
        <authorList>
            <person name="Bragin E."/>
            <person name="Kollerov V."/>
            <person name="Donova M.V."/>
        </authorList>
    </citation>
    <scope>NUCLEOTIDE SEQUENCE [LARGE SCALE GENOMIC DNA]</scope>
    <source>
        <strain evidence="3 6">MTOC-St3</strain>
    </source>
</reference>
<dbReference type="AlphaFoldDB" id="A0AAX3ZCN7"/>
<sequence>MTEQSIRVVVSVEGSGAPVAALRWAAEQGLSLGTDVAVHAWEPAAARLVPYAQASACPTVPEQRERAAGLLASTVHETFGSCTGLVVRAVVAEGPPGRELLQQAPGALLLVLRRTAHGQCELPTVDTVGRECLRHATAAMVTVPAPGRHTSPLRLSARLPPSGAGPPEQAGRTPLRWATP</sequence>
<keyword evidence="6" id="KW-1185">Reference proteome</keyword>
<name>A0AAX3ZCN7_STRRO</name>
<reference evidence="4" key="1">
    <citation type="submission" date="2023-03" db="EMBL/GenBank/DDBJ databases">
        <title>Borrelidin-producing and root-colonizing Streptomyces rochei is a potent biopesticide for soil-borne oomycete-caused plant diseases.</title>
        <authorList>
            <person name="Zhou D."/>
            <person name="Wang X."/>
            <person name="Navarro-Munoz J.C."/>
            <person name="Li W."/>
            <person name="Li J."/>
            <person name="Jiu M."/>
            <person name="Deng S."/>
            <person name="Ye Y."/>
            <person name="Daly P."/>
            <person name="Wei L."/>
        </authorList>
    </citation>
    <scope>NUCLEOTIDE SEQUENCE</scope>
    <source>
        <strain evidence="4">JK1</strain>
    </source>
</reference>
<evidence type="ECO:0000313" key="4">
    <source>
        <dbReference type="EMBL" id="WMC84183.1"/>
    </source>
</evidence>
<protein>
    <submittedName>
        <fullName evidence="4">Universal stress protein</fullName>
    </submittedName>
</protein>
<evidence type="ECO:0000313" key="3">
    <source>
        <dbReference type="EMBL" id="MFG6295993.1"/>
    </source>
</evidence>
<dbReference type="InterPro" id="IPR014729">
    <property type="entry name" value="Rossmann-like_a/b/a_fold"/>
</dbReference>
<evidence type="ECO:0000313" key="6">
    <source>
        <dbReference type="Proteomes" id="UP001605990"/>
    </source>
</evidence>
<gene>
    <name evidence="3" type="ORF">ACGU38_11615</name>
    <name evidence="4" type="ORF">P7W03_00745</name>
</gene>
<evidence type="ECO:0000256" key="1">
    <source>
        <dbReference type="SAM" id="MobiDB-lite"/>
    </source>
</evidence>
<feature type="domain" description="UspA" evidence="2">
    <location>
        <begin position="7"/>
        <end position="143"/>
    </location>
</feature>
<dbReference type="Pfam" id="PF00582">
    <property type="entry name" value="Usp"/>
    <property type="match status" value="1"/>
</dbReference>
<dbReference type="GeneID" id="90940508"/>
<evidence type="ECO:0000259" key="2">
    <source>
        <dbReference type="Pfam" id="PF00582"/>
    </source>
</evidence>
<dbReference type="RefSeq" id="WP_019329082.1">
    <property type="nucleotide sequence ID" value="NZ_CP121271.1"/>
</dbReference>
<accession>A0AAX3ZCN7</accession>
<dbReference type="InterPro" id="IPR006016">
    <property type="entry name" value="UspA"/>
</dbReference>
<dbReference type="Proteomes" id="UP001605990">
    <property type="component" value="Unassembled WGS sequence"/>
</dbReference>
<dbReference type="Gene3D" id="3.40.50.620">
    <property type="entry name" value="HUPs"/>
    <property type="match status" value="1"/>
</dbReference>
<proteinExistence type="predicted"/>
<dbReference type="Proteomes" id="UP001231701">
    <property type="component" value="Chromosome"/>
</dbReference>
<evidence type="ECO:0000313" key="5">
    <source>
        <dbReference type="Proteomes" id="UP001231701"/>
    </source>
</evidence>
<dbReference type="EMBL" id="CP121271">
    <property type="protein sequence ID" value="WMC84183.1"/>
    <property type="molecule type" value="Genomic_DNA"/>
</dbReference>
<dbReference type="EMBL" id="JBIENY010000180">
    <property type="protein sequence ID" value="MFG6295993.1"/>
    <property type="molecule type" value="Genomic_DNA"/>
</dbReference>
<organism evidence="4 5">
    <name type="scientific">Streptomyces rochei</name>
    <name type="common">Streptomyces parvullus</name>
    <dbReference type="NCBI Taxonomy" id="1928"/>
    <lineage>
        <taxon>Bacteria</taxon>
        <taxon>Bacillati</taxon>
        <taxon>Actinomycetota</taxon>
        <taxon>Actinomycetes</taxon>
        <taxon>Kitasatosporales</taxon>
        <taxon>Streptomycetaceae</taxon>
        <taxon>Streptomyces</taxon>
        <taxon>Streptomyces rochei group</taxon>
    </lineage>
</organism>
<feature type="region of interest" description="Disordered" evidence="1">
    <location>
        <begin position="145"/>
        <end position="180"/>
    </location>
</feature>